<dbReference type="Proteomes" id="UP000054538">
    <property type="component" value="Unassembled WGS sequence"/>
</dbReference>
<sequence>MRNEHVGYLCAPFQVPNGPLIWRFCYPRSDLMTGFTASAVIPTDDPRSRSNAGDLSLSGFSISAEPAALRRS</sequence>
<gene>
    <name evidence="1" type="ORF">PAXRUDRAFT_826840</name>
</gene>
<proteinExistence type="predicted"/>
<reference evidence="2" key="2">
    <citation type="submission" date="2015-01" db="EMBL/GenBank/DDBJ databases">
        <title>Evolutionary Origins and Diversification of the Mycorrhizal Mutualists.</title>
        <authorList>
            <consortium name="DOE Joint Genome Institute"/>
            <consortium name="Mycorrhizal Genomics Consortium"/>
            <person name="Kohler A."/>
            <person name="Kuo A."/>
            <person name="Nagy L.G."/>
            <person name="Floudas D."/>
            <person name="Copeland A."/>
            <person name="Barry K.W."/>
            <person name="Cichocki N."/>
            <person name="Veneault-Fourrey C."/>
            <person name="LaButti K."/>
            <person name="Lindquist E.A."/>
            <person name="Lipzen A."/>
            <person name="Lundell T."/>
            <person name="Morin E."/>
            <person name="Murat C."/>
            <person name="Riley R."/>
            <person name="Ohm R."/>
            <person name="Sun H."/>
            <person name="Tunlid A."/>
            <person name="Henrissat B."/>
            <person name="Grigoriev I.V."/>
            <person name="Hibbett D.S."/>
            <person name="Martin F."/>
        </authorList>
    </citation>
    <scope>NUCLEOTIDE SEQUENCE [LARGE SCALE GENOMIC DNA]</scope>
    <source>
        <strain evidence="2">Ve08.2h10</strain>
    </source>
</reference>
<evidence type="ECO:0000313" key="2">
    <source>
        <dbReference type="Proteomes" id="UP000054538"/>
    </source>
</evidence>
<keyword evidence="2" id="KW-1185">Reference proteome</keyword>
<dbReference type="AlphaFoldDB" id="A0A0D0E9A8"/>
<dbReference type="EMBL" id="KN825032">
    <property type="protein sequence ID" value="KIK95610.1"/>
    <property type="molecule type" value="Genomic_DNA"/>
</dbReference>
<accession>A0A0D0E9A8</accession>
<dbReference type="HOGENOM" id="CLU_2722913_0_0_1"/>
<evidence type="ECO:0000313" key="1">
    <source>
        <dbReference type="EMBL" id="KIK95610.1"/>
    </source>
</evidence>
<organism evidence="1 2">
    <name type="scientific">Paxillus rubicundulus Ve08.2h10</name>
    <dbReference type="NCBI Taxonomy" id="930991"/>
    <lineage>
        <taxon>Eukaryota</taxon>
        <taxon>Fungi</taxon>
        <taxon>Dikarya</taxon>
        <taxon>Basidiomycota</taxon>
        <taxon>Agaricomycotina</taxon>
        <taxon>Agaricomycetes</taxon>
        <taxon>Agaricomycetidae</taxon>
        <taxon>Boletales</taxon>
        <taxon>Paxilineae</taxon>
        <taxon>Paxillaceae</taxon>
        <taxon>Paxillus</taxon>
    </lineage>
</organism>
<dbReference type="InParanoid" id="A0A0D0E9A8"/>
<reference evidence="1 2" key="1">
    <citation type="submission" date="2014-04" db="EMBL/GenBank/DDBJ databases">
        <authorList>
            <consortium name="DOE Joint Genome Institute"/>
            <person name="Kuo A."/>
            <person name="Kohler A."/>
            <person name="Jargeat P."/>
            <person name="Nagy L.G."/>
            <person name="Floudas D."/>
            <person name="Copeland A."/>
            <person name="Barry K.W."/>
            <person name="Cichocki N."/>
            <person name="Veneault-Fourrey C."/>
            <person name="LaButti K."/>
            <person name="Lindquist E.A."/>
            <person name="Lipzen A."/>
            <person name="Lundell T."/>
            <person name="Morin E."/>
            <person name="Murat C."/>
            <person name="Sun H."/>
            <person name="Tunlid A."/>
            <person name="Henrissat B."/>
            <person name="Grigoriev I.V."/>
            <person name="Hibbett D.S."/>
            <person name="Martin F."/>
            <person name="Nordberg H.P."/>
            <person name="Cantor M.N."/>
            <person name="Hua S.X."/>
        </authorList>
    </citation>
    <scope>NUCLEOTIDE SEQUENCE [LARGE SCALE GENOMIC DNA]</scope>
    <source>
        <strain evidence="1 2">Ve08.2h10</strain>
    </source>
</reference>
<name>A0A0D0E9A8_9AGAM</name>
<protein>
    <submittedName>
        <fullName evidence="1">Uncharacterized protein</fullName>
    </submittedName>
</protein>